<dbReference type="PROSITE" id="PS00301">
    <property type="entry name" value="G_TR_1"/>
    <property type="match status" value="1"/>
</dbReference>
<comment type="subcellular location">
    <subcellularLocation>
        <location evidence="1 8">Cytoplasm</location>
    </subcellularLocation>
</comment>
<dbReference type="SUPFAM" id="SSF52540">
    <property type="entry name" value="P-loop containing nucleoside triphosphate hydrolases"/>
    <property type="match status" value="1"/>
</dbReference>
<reference evidence="10 11" key="2">
    <citation type="submission" date="2007-09" db="EMBL/GenBank/DDBJ databases">
        <title>Draft genome sequence of Clostridium bolteae (ATCC BAA-613).</title>
        <authorList>
            <person name="Sudarsanam P."/>
            <person name="Ley R."/>
            <person name="Guruge J."/>
            <person name="Turnbaugh P.J."/>
            <person name="Mahowald M."/>
            <person name="Liep D."/>
            <person name="Gordon J."/>
        </authorList>
    </citation>
    <scope>NUCLEOTIDE SEQUENCE [LARGE SCALE GENOMIC DNA]</scope>
    <source>
        <strain evidence="11">ATCC BAA-613 / DSM 15670 / CCUG 46953 / JCM 12243 / WAL 16351</strain>
    </source>
</reference>
<dbReference type="InterPro" id="IPR031157">
    <property type="entry name" value="G_TR_CS"/>
</dbReference>
<dbReference type="Gene3D" id="3.30.70.3280">
    <property type="entry name" value="Peptide chain release factor 3, domain III"/>
    <property type="match status" value="1"/>
</dbReference>
<evidence type="ECO:0000256" key="5">
    <source>
        <dbReference type="ARBA" id="ARBA00022917"/>
    </source>
</evidence>
<dbReference type="GO" id="GO:0006449">
    <property type="term" value="P:regulation of translational termination"/>
    <property type="evidence" value="ECO:0007669"/>
    <property type="project" value="UniProtKB-UniRule"/>
</dbReference>
<dbReference type="HAMAP" id="MF_00072">
    <property type="entry name" value="Rel_fac_3"/>
    <property type="match status" value="1"/>
</dbReference>
<dbReference type="InterPro" id="IPR009000">
    <property type="entry name" value="Transl_B-barrel_sf"/>
</dbReference>
<sequence length="556" mass="62724">MILGVLPKYVHLLLNGKRRTNNLSQIDNQMTEEIKKRRTFAIISHPDAGKTTLTEKFLLYGGAINLAGTVKGRKAAKHAVSDWMEIEKERGISVTSSAMQFNYDGFCINILDTPGHQDFSEDTYRTLMAADSAVMVIDGSKGVEAQTIKLFKVCVMRHIPIFTFINKFDREARDPYELLDEIEEVLGIRTCPVNWPIGCGKSFKGVYDRFSKKITTFTAAMGGAREVDSQEFAVDSADVDSIIGQDYHQQLRDDIELLDGASDELDMERVRIGDLSPVFFGSALTNFGVETFLEHFLKMTTPPLSRKTLDGVIDPFRPDFSAFVFKIQANMNKAHRDRIAFMRICSGKFEAGMEVNHVQGGKKIRLTQPQQLMAQDRKIVEEAYAGDIIGVFDPGIFAIGDTLCASNEKFQFEGIPTFAPEHFARVRQVDTMKRKQFIKGVNQIAQEGAIQIFQEFNSGMEEIIVGVVGVLQFEVLTYRLRNEYNVEVILEKLPFEHIRWVENPGEVDVARIQGTSDMKRIKDLKDNPLLLFINSWSVGMVLDRNPALKLSEFGRA</sequence>
<evidence type="ECO:0000256" key="6">
    <source>
        <dbReference type="ARBA" id="ARBA00023134"/>
    </source>
</evidence>
<name>A8RHY5_ENTBW</name>
<dbReference type="FunFam" id="3.30.70.3280:FF:000001">
    <property type="entry name" value="Peptide chain release factor 3"/>
    <property type="match status" value="1"/>
</dbReference>
<dbReference type="Pfam" id="PF00009">
    <property type="entry name" value="GTP_EFTU"/>
    <property type="match status" value="1"/>
</dbReference>
<dbReference type="GO" id="GO:0005525">
    <property type="term" value="F:GTP binding"/>
    <property type="evidence" value="ECO:0007669"/>
    <property type="project" value="UniProtKB-UniRule"/>
</dbReference>
<dbReference type="FunFam" id="3.40.50.300:FF:000542">
    <property type="entry name" value="Peptide chain release factor 3"/>
    <property type="match status" value="1"/>
</dbReference>
<dbReference type="Gene3D" id="2.40.30.10">
    <property type="entry name" value="Translation factors"/>
    <property type="match status" value="1"/>
</dbReference>
<evidence type="ECO:0000256" key="4">
    <source>
        <dbReference type="ARBA" id="ARBA00022741"/>
    </source>
</evidence>
<proteinExistence type="inferred from homology"/>
<accession>A8RHY5</accession>
<dbReference type="InterPro" id="IPR000795">
    <property type="entry name" value="T_Tr_GTP-bd_dom"/>
</dbReference>
<dbReference type="InterPro" id="IPR041732">
    <property type="entry name" value="RF3_GTP-bd"/>
</dbReference>
<dbReference type="Pfam" id="PF16658">
    <property type="entry name" value="RF3_C"/>
    <property type="match status" value="1"/>
</dbReference>
<keyword evidence="6 8" id="KW-0342">GTP-binding</keyword>
<keyword evidence="3 8" id="KW-0963">Cytoplasm</keyword>
<comment type="similarity">
    <text evidence="2 8">Belongs to the TRAFAC class translation factor GTPase superfamily. Classic translation factor GTPase family. PrfC subfamily.</text>
</comment>
<dbReference type="PANTHER" id="PTHR43556">
    <property type="entry name" value="PEPTIDE CHAIN RELEASE FACTOR RF3"/>
    <property type="match status" value="1"/>
</dbReference>
<dbReference type="GO" id="GO:0003924">
    <property type="term" value="F:GTPase activity"/>
    <property type="evidence" value="ECO:0007669"/>
    <property type="project" value="InterPro"/>
</dbReference>
<dbReference type="InterPro" id="IPR027417">
    <property type="entry name" value="P-loop_NTPase"/>
</dbReference>
<dbReference type="NCBIfam" id="TIGR00503">
    <property type="entry name" value="prfC"/>
    <property type="match status" value="1"/>
</dbReference>
<comment type="function">
    <text evidence="8">Increases the formation of ribosomal termination complexes and stimulates activities of RF-1 and RF-2. It binds guanine nucleotides and has strong preference for UGA stop codons. It may interact directly with the ribosome. The stimulation of RF-1 and RF-2 is significantly reduced by GTP and GDP, but not by GMP.</text>
</comment>
<feature type="binding site" evidence="8">
    <location>
        <begin position="44"/>
        <end position="51"/>
    </location>
    <ligand>
        <name>GTP</name>
        <dbReference type="ChEBI" id="CHEBI:37565"/>
    </ligand>
</feature>
<evidence type="ECO:0000313" key="10">
    <source>
        <dbReference type="EMBL" id="EDP19106.1"/>
    </source>
</evidence>
<dbReference type="InterPro" id="IPR005225">
    <property type="entry name" value="Small_GTP-bd"/>
</dbReference>
<dbReference type="PaxDb" id="411902-CLOBOL_00542"/>
<dbReference type="NCBIfam" id="NF001964">
    <property type="entry name" value="PRK00741.1"/>
    <property type="match status" value="1"/>
</dbReference>
<dbReference type="GO" id="GO:0016149">
    <property type="term" value="F:translation release factor activity, codon specific"/>
    <property type="evidence" value="ECO:0007669"/>
    <property type="project" value="UniProtKB-UniRule"/>
</dbReference>
<dbReference type="InterPro" id="IPR004548">
    <property type="entry name" value="PrfC"/>
</dbReference>
<keyword evidence="5 8" id="KW-0648">Protein biosynthesis</keyword>
<feature type="domain" description="Tr-type G" evidence="9">
    <location>
        <begin position="35"/>
        <end position="304"/>
    </location>
</feature>
<evidence type="ECO:0000256" key="1">
    <source>
        <dbReference type="ARBA" id="ARBA00004496"/>
    </source>
</evidence>
<dbReference type="PROSITE" id="PS51722">
    <property type="entry name" value="G_TR_2"/>
    <property type="match status" value="1"/>
</dbReference>
<dbReference type="InterPro" id="IPR038467">
    <property type="entry name" value="RF3_dom_3_sf"/>
</dbReference>
<reference evidence="10 11" key="1">
    <citation type="submission" date="2007-08" db="EMBL/GenBank/DDBJ databases">
        <authorList>
            <person name="Fulton L."/>
            <person name="Clifton S."/>
            <person name="Fulton B."/>
            <person name="Xu J."/>
            <person name="Minx P."/>
            <person name="Pepin K.H."/>
            <person name="Johnson M."/>
            <person name="Thiruvilangam P."/>
            <person name="Bhonagiri V."/>
            <person name="Nash W.E."/>
            <person name="Mardis E.R."/>
            <person name="Wilson R.K."/>
        </authorList>
    </citation>
    <scope>NUCLEOTIDE SEQUENCE [LARGE SCALE GENOMIC DNA]</scope>
    <source>
        <strain evidence="11">ATCC BAA-613 / DSM 15670 / CCUG 46953 / JCM 12243 / WAL 16351</strain>
    </source>
</reference>
<evidence type="ECO:0000313" key="11">
    <source>
        <dbReference type="Proteomes" id="UP000005396"/>
    </source>
</evidence>
<dbReference type="Proteomes" id="UP000005396">
    <property type="component" value="Unassembled WGS sequence"/>
</dbReference>
<comment type="caution">
    <text evidence="10">The sequence shown here is derived from an EMBL/GenBank/DDBJ whole genome shotgun (WGS) entry which is preliminary data.</text>
</comment>
<dbReference type="AlphaFoldDB" id="A8RHY5"/>
<dbReference type="GO" id="GO:0016150">
    <property type="term" value="F:translation release factor activity, codon nonspecific"/>
    <property type="evidence" value="ECO:0007669"/>
    <property type="project" value="TreeGrafter"/>
</dbReference>
<dbReference type="NCBIfam" id="TIGR00231">
    <property type="entry name" value="small_GTP"/>
    <property type="match status" value="1"/>
</dbReference>
<dbReference type="Gene3D" id="3.40.50.300">
    <property type="entry name" value="P-loop containing nucleotide triphosphate hydrolases"/>
    <property type="match status" value="1"/>
</dbReference>
<dbReference type="eggNOG" id="COG4108">
    <property type="taxonomic scope" value="Bacteria"/>
</dbReference>
<feature type="binding site" evidence="8">
    <location>
        <begin position="112"/>
        <end position="116"/>
    </location>
    <ligand>
        <name>GTP</name>
        <dbReference type="ChEBI" id="CHEBI:37565"/>
    </ligand>
</feature>
<dbReference type="HOGENOM" id="CLU_002794_2_1_9"/>
<dbReference type="CDD" id="cd03689">
    <property type="entry name" value="RF3_II"/>
    <property type="match status" value="1"/>
</dbReference>
<gene>
    <name evidence="8" type="primary">prfC</name>
    <name evidence="10" type="ORF">CLOBOL_00542</name>
</gene>
<dbReference type="Pfam" id="PF22042">
    <property type="entry name" value="EF-G_D2"/>
    <property type="match status" value="1"/>
</dbReference>
<evidence type="ECO:0000256" key="7">
    <source>
        <dbReference type="ARBA" id="ARBA00073639"/>
    </source>
</evidence>
<keyword evidence="4 8" id="KW-0547">Nucleotide-binding</keyword>
<evidence type="ECO:0000256" key="8">
    <source>
        <dbReference type="HAMAP-Rule" id="MF_00072"/>
    </source>
</evidence>
<dbReference type="GO" id="GO:0005829">
    <property type="term" value="C:cytosol"/>
    <property type="evidence" value="ECO:0007669"/>
    <property type="project" value="TreeGrafter"/>
</dbReference>
<evidence type="ECO:0000256" key="2">
    <source>
        <dbReference type="ARBA" id="ARBA00009978"/>
    </source>
</evidence>
<dbReference type="EMBL" id="ABCC02000009">
    <property type="protein sequence ID" value="EDP19106.1"/>
    <property type="molecule type" value="Genomic_DNA"/>
</dbReference>
<evidence type="ECO:0000259" key="9">
    <source>
        <dbReference type="PROSITE" id="PS51722"/>
    </source>
</evidence>
<feature type="binding site" evidence="8">
    <location>
        <begin position="166"/>
        <end position="169"/>
    </location>
    <ligand>
        <name>GTP</name>
        <dbReference type="ChEBI" id="CHEBI:37565"/>
    </ligand>
</feature>
<organism evidence="10 11">
    <name type="scientific">Enterocloster bolteae (strain ATCC BAA-613 / DSM 15670 / CCUG 46953 / JCM 12243 / WAL 16351)</name>
    <name type="common">Clostridium bolteae</name>
    <dbReference type="NCBI Taxonomy" id="411902"/>
    <lineage>
        <taxon>Bacteria</taxon>
        <taxon>Bacillati</taxon>
        <taxon>Bacillota</taxon>
        <taxon>Clostridia</taxon>
        <taxon>Lachnospirales</taxon>
        <taxon>Lachnospiraceae</taxon>
        <taxon>Enterocloster</taxon>
    </lineage>
</organism>
<protein>
    <recommendedName>
        <fullName evidence="7 8">Peptide chain release factor 3</fullName>
        <shortName evidence="8">RF-3</shortName>
    </recommendedName>
</protein>
<evidence type="ECO:0000256" key="3">
    <source>
        <dbReference type="ARBA" id="ARBA00022490"/>
    </source>
</evidence>
<dbReference type="InterPro" id="IPR035647">
    <property type="entry name" value="EFG_III/V"/>
</dbReference>
<dbReference type="PRINTS" id="PR00315">
    <property type="entry name" value="ELONGATNFCT"/>
</dbReference>
<dbReference type="SUPFAM" id="SSF54980">
    <property type="entry name" value="EF-G C-terminal domain-like"/>
    <property type="match status" value="1"/>
</dbReference>
<dbReference type="InterPro" id="IPR032090">
    <property type="entry name" value="RF3_C"/>
</dbReference>
<dbReference type="PANTHER" id="PTHR43556:SF2">
    <property type="entry name" value="PEPTIDE CHAIN RELEASE FACTOR RF3"/>
    <property type="match status" value="1"/>
</dbReference>
<dbReference type="InterPro" id="IPR053905">
    <property type="entry name" value="EF-G-like_DII"/>
</dbReference>
<dbReference type="CDD" id="cd04169">
    <property type="entry name" value="RF3"/>
    <property type="match status" value="1"/>
</dbReference>
<dbReference type="SUPFAM" id="SSF50447">
    <property type="entry name" value="Translation proteins"/>
    <property type="match status" value="1"/>
</dbReference>